<evidence type="ECO:0000313" key="2">
    <source>
        <dbReference type="EMBL" id="KAF4666615.1"/>
    </source>
</evidence>
<gene>
    <name evidence="2" type="ORF">FOL47_004004</name>
</gene>
<protein>
    <submittedName>
        <fullName evidence="2">Uncharacterized protein</fullName>
    </submittedName>
</protein>
<accession>A0A7J6M573</accession>
<name>A0A7J6M573_PERCH</name>
<evidence type="ECO:0000313" key="3">
    <source>
        <dbReference type="Proteomes" id="UP000591131"/>
    </source>
</evidence>
<feature type="chain" id="PRO_5029557770" evidence="1">
    <location>
        <begin position="20"/>
        <end position="133"/>
    </location>
</feature>
<dbReference type="AlphaFoldDB" id="A0A7J6M573"/>
<keyword evidence="1" id="KW-0732">Signal</keyword>
<reference evidence="2 3" key="1">
    <citation type="submission" date="2020-04" db="EMBL/GenBank/DDBJ databases">
        <title>Perkinsus chesapeaki whole genome sequence.</title>
        <authorList>
            <person name="Bogema D.R."/>
        </authorList>
    </citation>
    <scope>NUCLEOTIDE SEQUENCE [LARGE SCALE GENOMIC DNA]</scope>
    <source>
        <strain evidence="2">ATCC PRA-425</strain>
    </source>
</reference>
<proteinExistence type="predicted"/>
<sequence>MISVSMVLFLLSCFWCLEAGPLGVYFNRVDGTSCIQTEWTISHGQLFVEEAIYCYKEKHSAKLAVVKEEGLEAYAIASGSLDEWKRFLDVAHKQCELADHDDDMGTLFYSSNNRVCTGFQARLYELVPGTCER</sequence>
<dbReference type="EMBL" id="JAAPAO010000230">
    <property type="protein sequence ID" value="KAF4666615.1"/>
    <property type="molecule type" value="Genomic_DNA"/>
</dbReference>
<dbReference type="Proteomes" id="UP000591131">
    <property type="component" value="Unassembled WGS sequence"/>
</dbReference>
<keyword evidence="3" id="KW-1185">Reference proteome</keyword>
<comment type="caution">
    <text evidence="2">The sequence shown here is derived from an EMBL/GenBank/DDBJ whole genome shotgun (WGS) entry which is preliminary data.</text>
</comment>
<feature type="signal peptide" evidence="1">
    <location>
        <begin position="1"/>
        <end position="19"/>
    </location>
</feature>
<organism evidence="2 3">
    <name type="scientific">Perkinsus chesapeaki</name>
    <name type="common">Clam parasite</name>
    <name type="synonym">Perkinsus andrewsi</name>
    <dbReference type="NCBI Taxonomy" id="330153"/>
    <lineage>
        <taxon>Eukaryota</taxon>
        <taxon>Sar</taxon>
        <taxon>Alveolata</taxon>
        <taxon>Perkinsozoa</taxon>
        <taxon>Perkinsea</taxon>
        <taxon>Perkinsida</taxon>
        <taxon>Perkinsidae</taxon>
        <taxon>Perkinsus</taxon>
    </lineage>
</organism>
<evidence type="ECO:0000256" key="1">
    <source>
        <dbReference type="SAM" id="SignalP"/>
    </source>
</evidence>